<keyword evidence="6" id="KW-1185">Reference proteome</keyword>
<keyword evidence="1" id="KW-1133">Transmembrane helix</keyword>
<evidence type="ECO:0000313" key="4">
    <source>
        <dbReference type="EMBL" id="NEY21231.1"/>
    </source>
</evidence>
<comment type="caution">
    <text evidence="3">The sequence shown here is derived from an EMBL/GenBank/DDBJ whole genome shotgun (WGS) entry which is preliminary data.</text>
</comment>
<feature type="transmembrane region" description="Helical" evidence="1">
    <location>
        <begin position="140"/>
        <end position="160"/>
    </location>
</feature>
<sequence>MKLSVKSQDFLERLRLYLISSGKNEKEVKELVEELEDHLYEAEKQGKNIGEIIGKSPKDYMEQLANEMSFDLIGFLKYVPIIIFGALAYMIMDDALKGNLAYSILQLSGYPVLFILLMLIIAFSFRRLAATKMSRIKEMLIIILLAFMQIAVFIGFIYVNKVVETPMIYFGTIGKIVMIILSLIFFITVSFWIKAWFPIMILIILIVPEMIIRATNLQESTKLFMTSISMPICFGIYSVITIIDSRKKKNKHHSIS</sequence>
<proteinExistence type="predicted"/>
<dbReference type="SUPFAM" id="SSF158560">
    <property type="entry name" value="BH3980-like"/>
    <property type="match status" value="1"/>
</dbReference>
<reference evidence="3 5" key="1">
    <citation type="submission" date="2014-10" db="EMBL/GenBank/DDBJ databases">
        <title>Draft genome of phytase producing Bacillus ginsengihumi strain M2.11.</title>
        <authorList>
            <person name="Toymentseva A."/>
            <person name="Boulygina E.A."/>
            <person name="Kazakov S.V."/>
            <person name="Kayumov I."/>
            <person name="Suleimanova A.D."/>
            <person name="Mardanova A.M."/>
            <person name="Maria S.N."/>
            <person name="Sergey M.Y."/>
            <person name="Sharipova M.R."/>
        </authorList>
    </citation>
    <scope>NUCLEOTIDE SEQUENCE [LARGE SCALE GENOMIC DNA]</scope>
    <source>
        <strain evidence="3 5">M2.11</strain>
    </source>
</reference>
<dbReference type="Proteomes" id="UP000030588">
    <property type="component" value="Unassembled WGS sequence"/>
</dbReference>
<dbReference type="OrthoDB" id="1750748at2"/>
<evidence type="ECO:0000313" key="3">
    <source>
        <dbReference type="EMBL" id="KHD85857.1"/>
    </source>
</evidence>
<organism evidence="3 5">
    <name type="scientific">Heyndrickxia ginsengihumi</name>
    <dbReference type="NCBI Taxonomy" id="363870"/>
    <lineage>
        <taxon>Bacteria</taxon>
        <taxon>Bacillati</taxon>
        <taxon>Bacillota</taxon>
        <taxon>Bacilli</taxon>
        <taxon>Bacillales</taxon>
        <taxon>Bacillaceae</taxon>
        <taxon>Heyndrickxia</taxon>
    </lineage>
</organism>
<dbReference type="PANTHER" id="PTHR41307">
    <property type="entry name" value="MEMBRANE PROTEIN-RELATED"/>
    <property type="match status" value="1"/>
</dbReference>
<dbReference type="InterPro" id="IPR012963">
    <property type="entry name" value="HAAS_TM"/>
</dbReference>
<feature type="transmembrane region" description="Helical" evidence="1">
    <location>
        <begin position="166"/>
        <end position="188"/>
    </location>
</feature>
<keyword evidence="1" id="KW-0812">Transmembrane</keyword>
<dbReference type="Gene3D" id="1.10.1900.10">
    <property type="entry name" value="c-terminal domain of poly(a) binding protein"/>
    <property type="match status" value="1"/>
</dbReference>
<evidence type="ECO:0000313" key="6">
    <source>
        <dbReference type="Proteomes" id="UP000476934"/>
    </source>
</evidence>
<dbReference type="Proteomes" id="UP000476934">
    <property type="component" value="Unassembled WGS sequence"/>
</dbReference>
<dbReference type="EMBL" id="JAAIWK010000029">
    <property type="protein sequence ID" value="NEY21231.1"/>
    <property type="molecule type" value="Genomic_DNA"/>
</dbReference>
<reference evidence="4 6" key="3">
    <citation type="submission" date="2020-03" db="EMBL/GenBank/DDBJ databases">
        <title>Bacillus aquiflavi sp. nov., isolated from yellow water of strong flavor Chinese baijiu in Yibin region of China.</title>
        <authorList>
            <person name="Xie J."/>
        </authorList>
    </citation>
    <scope>NUCLEOTIDE SEQUENCE [LARGE SCALE GENOMIC DNA]</scope>
    <source>
        <strain evidence="4 6">Gsoil 114</strain>
    </source>
</reference>
<evidence type="ECO:0000259" key="2">
    <source>
        <dbReference type="Pfam" id="PF08006"/>
    </source>
</evidence>
<feature type="transmembrane region" description="Helical" evidence="1">
    <location>
        <begin position="195"/>
        <end position="212"/>
    </location>
</feature>
<keyword evidence="1" id="KW-0472">Membrane</keyword>
<dbReference type="STRING" id="363870.NG54_06855"/>
<reference evidence="4" key="2">
    <citation type="submission" date="2020-02" db="EMBL/GenBank/DDBJ databases">
        <authorList>
            <person name="Feng H."/>
        </authorList>
    </citation>
    <scope>NUCLEOTIDE SEQUENCE [LARGE SCALE GENOMIC DNA]</scope>
    <source>
        <strain evidence="4">Gsoil 114</strain>
    </source>
</reference>
<dbReference type="RefSeq" id="WP_025729485.1">
    <property type="nucleotide sequence ID" value="NZ_JAAIWK010000029.1"/>
</dbReference>
<feature type="transmembrane region" description="Helical" evidence="1">
    <location>
        <begin position="70"/>
        <end position="92"/>
    </location>
</feature>
<name>A0A0A6Y0P2_9BACI</name>
<accession>A0A0A6Y0P2</accession>
<dbReference type="Pfam" id="PF08006">
    <property type="entry name" value="HAAS_TM"/>
    <property type="match status" value="1"/>
</dbReference>
<dbReference type="PANTHER" id="PTHR41307:SF1">
    <property type="entry name" value="MEMBRANE PROTEIN"/>
    <property type="match status" value="1"/>
</dbReference>
<evidence type="ECO:0000313" key="5">
    <source>
        <dbReference type="Proteomes" id="UP000030588"/>
    </source>
</evidence>
<feature type="transmembrane region" description="Helical" evidence="1">
    <location>
        <begin position="104"/>
        <end position="128"/>
    </location>
</feature>
<dbReference type="EMBL" id="JRUN01000015">
    <property type="protein sequence ID" value="KHD85857.1"/>
    <property type="molecule type" value="Genomic_DNA"/>
</dbReference>
<feature type="domain" description="HAAS transmembrane region" evidence="2">
    <location>
        <begin position="89"/>
        <end position="204"/>
    </location>
</feature>
<evidence type="ECO:0000256" key="1">
    <source>
        <dbReference type="SAM" id="Phobius"/>
    </source>
</evidence>
<feature type="transmembrane region" description="Helical" evidence="1">
    <location>
        <begin position="224"/>
        <end position="243"/>
    </location>
</feature>
<gene>
    <name evidence="4" type="ORF">G4D61_14885</name>
    <name evidence="3" type="ORF">NG54_06855</name>
</gene>
<dbReference type="AlphaFoldDB" id="A0A0A6Y0P2"/>
<protein>
    <recommendedName>
        <fullName evidence="2">HAAS transmembrane region domain-containing protein</fullName>
    </recommendedName>
</protein>